<geneLocation type="plasmid" evidence="3">
    <name>prln3</name>
</geneLocation>
<keyword evidence="2" id="KW-0614">Plasmid</keyword>
<dbReference type="Proteomes" id="UP000238523">
    <property type="component" value="Plasmid pRLN3"/>
</dbReference>
<reference evidence="2 3" key="1">
    <citation type="submission" date="2017-11" db="EMBL/GenBank/DDBJ databases">
        <title>Complete genome of Rhizobium leguminosarum Norway, an ineffective micro-symbiont.</title>
        <authorList>
            <person name="Hoffrichter A."/>
            <person name="Liang J."/>
            <person name="Brachmann A."/>
            <person name="Marin M."/>
        </authorList>
    </citation>
    <scope>NUCLEOTIDE SEQUENCE [LARGE SCALE GENOMIC DNA]</scope>
    <source>
        <strain evidence="2 3">Norway</strain>
        <plasmid evidence="3">Plasmid prln3</plasmid>
    </source>
</reference>
<protein>
    <submittedName>
        <fullName evidence="2">Uncharacterized protein</fullName>
    </submittedName>
</protein>
<organism evidence="2 3">
    <name type="scientific">Rhizobium leguminosarum</name>
    <dbReference type="NCBI Taxonomy" id="384"/>
    <lineage>
        <taxon>Bacteria</taxon>
        <taxon>Pseudomonadati</taxon>
        <taxon>Pseudomonadota</taxon>
        <taxon>Alphaproteobacteria</taxon>
        <taxon>Hyphomicrobiales</taxon>
        <taxon>Rhizobiaceae</taxon>
        <taxon>Rhizobium/Agrobacterium group</taxon>
        <taxon>Rhizobium</taxon>
    </lineage>
</organism>
<name>A0A2K9ZG76_RHILE</name>
<feature type="region of interest" description="Disordered" evidence="1">
    <location>
        <begin position="27"/>
        <end position="55"/>
    </location>
</feature>
<evidence type="ECO:0000313" key="3">
    <source>
        <dbReference type="Proteomes" id="UP000238523"/>
    </source>
</evidence>
<proteinExistence type="predicted"/>
<evidence type="ECO:0000313" key="2">
    <source>
        <dbReference type="EMBL" id="AUW47255.1"/>
    </source>
</evidence>
<sequence length="55" mass="6114">MARKRIGMTGVMRCVVNDLDMGKPYKADDDRAKAQGHSRLKNSGCGVRYDGRRDG</sequence>
<dbReference type="AlphaFoldDB" id="A0A2K9ZG76"/>
<dbReference type="EMBL" id="CP025015">
    <property type="protein sequence ID" value="AUW47255.1"/>
    <property type="molecule type" value="Genomic_DNA"/>
</dbReference>
<accession>A0A2K9ZG76</accession>
<gene>
    <name evidence="2" type="ORF">CUJ84_pRLN3000117</name>
</gene>
<evidence type="ECO:0000256" key="1">
    <source>
        <dbReference type="SAM" id="MobiDB-lite"/>
    </source>
</evidence>